<keyword evidence="3" id="KW-1185">Reference proteome</keyword>
<proteinExistence type="predicted"/>
<feature type="region of interest" description="Disordered" evidence="1">
    <location>
        <begin position="68"/>
        <end position="107"/>
    </location>
</feature>
<comment type="caution">
    <text evidence="2">The sequence shown here is derived from an EMBL/GenBank/DDBJ whole genome shotgun (WGS) entry which is preliminary data.</text>
</comment>
<dbReference type="EMBL" id="CAXLJM020000007">
    <property type="protein sequence ID" value="CAL8074881.1"/>
    <property type="molecule type" value="Genomic_DNA"/>
</dbReference>
<dbReference type="Proteomes" id="UP001642540">
    <property type="component" value="Unassembled WGS sequence"/>
</dbReference>
<sequence>MQMTDPDLFVDDSLTKREENHENQEVDAVAGLKQKQEQDAMLKQKRSLFVRMVSDPKIYNPKIVKARSPAIKARPSFPPMDHSEDDENPVPGAQASSVSQPGSQASPMSTWISWPLAFMFQDIVEEVTSEVPFRHWDSTLSIKPGAAGSTKTSPESDQLRPVSPNPTRRRSKSPYPAGVKSPTKNPLLGSSSQPKASGNASNRLSPPKQQ</sequence>
<feature type="compositionally biased region" description="Basic and acidic residues" evidence="1">
    <location>
        <begin position="13"/>
        <end position="24"/>
    </location>
</feature>
<evidence type="ECO:0000313" key="2">
    <source>
        <dbReference type="EMBL" id="CAL8074881.1"/>
    </source>
</evidence>
<feature type="region of interest" description="Disordered" evidence="1">
    <location>
        <begin position="140"/>
        <end position="210"/>
    </location>
</feature>
<evidence type="ECO:0000256" key="1">
    <source>
        <dbReference type="SAM" id="MobiDB-lite"/>
    </source>
</evidence>
<accession>A0ABP1PUU9</accession>
<feature type="compositionally biased region" description="Polar residues" evidence="1">
    <location>
        <begin position="182"/>
        <end position="210"/>
    </location>
</feature>
<evidence type="ECO:0000313" key="3">
    <source>
        <dbReference type="Proteomes" id="UP001642540"/>
    </source>
</evidence>
<organism evidence="2 3">
    <name type="scientific">Orchesella dallaii</name>
    <dbReference type="NCBI Taxonomy" id="48710"/>
    <lineage>
        <taxon>Eukaryota</taxon>
        <taxon>Metazoa</taxon>
        <taxon>Ecdysozoa</taxon>
        <taxon>Arthropoda</taxon>
        <taxon>Hexapoda</taxon>
        <taxon>Collembola</taxon>
        <taxon>Entomobryomorpha</taxon>
        <taxon>Entomobryoidea</taxon>
        <taxon>Orchesellidae</taxon>
        <taxon>Orchesellinae</taxon>
        <taxon>Orchesella</taxon>
    </lineage>
</organism>
<protein>
    <submittedName>
        <fullName evidence="2">Uncharacterized protein</fullName>
    </submittedName>
</protein>
<feature type="compositionally biased region" description="Polar residues" evidence="1">
    <location>
        <begin position="94"/>
        <end position="107"/>
    </location>
</feature>
<name>A0ABP1PUU9_9HEXA</name>
<reference evidence="2 3" key="1">
    <citation type="submission" date="2024-08" db="EMBL/GenBank/DDBJ databases">
        <authorList>
            <person name="Cucini C."/>
            <person name="Frati F."/>
        </authorList>
    </citation>
    <scope>NUCLEOTIDE SEQUENCE [LARGE SCALE GENOMIC DNA]</scope>
</reference>
<gene>
    <name evidence="2" type="ORF">ODALV1_LOCUS3024</name>
</gene>
<feature type="region of interest" description="Disordered" evidence="1">
    <location>
        <begin position="1"/>
        <end position="25"/>
    </location>
</feature>